<organism evidence="1">
    <name type="scientific">Eiseniibacteriota bacterium</name>
    <dbReference type="NCBI Taxonomy" id="2212470"/>
    <lineage>
        <taxon>Bacteria</taxon>
        <taxon>Candidatus Eiseniibacteriota</taxon>
    </lineage>
</organism>
<evidence type="ECO:0000313" key="1">
    <source>
        <dbReference type="EMBL" id="HER44354.1"/>
    </source>
</evidence>
<accession>A0A7V2AW81</accession>
<evidence type="ECO:0008006" key="2">
    <source>
        <dbReference type="Google" id="ProtNLM"/>
    </source>
</evidence>
<dbReference type="AlphaFoldDB" id="A0A7V2AW81"/>
<dbReference type="SUPFAM" id="SSF47781">
    <property type="entry name" value="RuvA domain 2-like"/>
    <property type="match status" value="1"/>
</dbReference>
<name>A0A7V2AW81_UNCEI</name>
<dbReference type="PROSITE" id="PS51257">
    <property type="entry name" value="PROKAR_LIPOPROTEIN"/>
    <property type="match status" value="1"/>
</dbReference>
<gene>
    <name evidence="1" type="ORF">ENO08_07840</name>
</gene>
<comment type="caution">
    <text evidence="1">The sequence shown here is derived from an EMBL/GenBank/DDBJ whole genome shotgun (WGS) entry which is preliminary data.</text>
</comment>
<dbReference type="EMBL" id="DSEC01000565">
    <property type="protein sequence ID" value="HER44354.1"/>
    <property type="molecule type" value="Genomic_DNA"/>
</dbReference>
<dbReference type="Proteomes" id="UP000886069">
    <property type="component" value="Unassembled WGS sequence"/>
</dbReference>
<proteinExistence type="predicted"/>
<protein>
    <recommendedName>
        <fullName evidence="2">Helix-hairpin-helix domain-containing protein</fullName>
    </recommendedName>
</protein>
<reference evidence="1" key="1">
    <citation type="journal article" date="2020" name="mSystems">
        <title>Genome- and Community-Level Interaction Insights into Carbon Utilization and Element Cycling Functions of Hydrothermarchaeota in Hydrothermal Sediment.</title>
        <authorList>
            <person name="Zhou Z."/>
            <person name="Liu Y."/>
            <person name="Xu W."/>
            <person name="Pan J."/>
            <person name="Luo Z.H."/>
            <person name="Li M."/>
        </authorList>
    </citation>
    <scope>NUCLEOTIDE SEQUENCE [LARGE SCALE GENOMIC DNA]</scope>
    <source>
        <strain evidence="1">SpSt-1233</strain>
    </source>
</reference>
<dbReference type="InterPro" id="IPR010994">
    <property type="entry name" value="RuvA_2-like"/>
</dbReference>
<sequence length="552" mass="60833">MAKVTIFVLGAASVAMLCSCAAPRHGQDAGAAPVDGADREEYDLLERLGDHPLDLMTARLEELCSLPGFPERFAERLIDERRRHGTARRLFDALTPPEQETLRRYEPYIEIPGRLPVGLETRYTADLPGTVPGRRDDLRLACRSDRFRMNARYRSDGIQRLYLSGSSPAGHLRLHAGDLAPDLAMGLCFGSCATSYPFSSGYHMRGGRWISSGISLYGASIRGGAAEIWAGPVRLLLLGGRICTYADGRLDAAGPALRCARIALTRGGLSAGWAVNVDEGREETPLWSADIRWSGGPLEAAAEAACDGGAWSGLWALSVRGGRSGMSLLVYDLHPNWRRPSGRSFYGSGRRRRGCSIVLDRRLGRRVRVLSAFERSDAGDPFEERRRDLLRLECRWSAAPLVMKFSIRRRIESRSILMPSPRGGEQPPGEAADSIHLLQTWRLPASLRLRISCRGALERERRGYLVSPSIIMDRGFQISISWAVHRAIEGTPVIYCYERSLEGRYPWRALRGTGWRVALLAAVPIGPVRLSLFLGAQNGGLREGAAQAAVKF</sequence>